<comment type="catalytic activity">
    <reaction evidence="1 8">
        <text>Cleavage of hydrophobic, N-terminal signal or leader sequences from secreted and periplasmic proteins.</text>
        <dbReference type="EC" id="3.4.21.89"/>
    </reaction>
</comment>
<name>A0A4R5W485_9BURK</name>
<keyword evidence="8" id="KW-0472">Membrane</keyword>
<dbReference type="InterPro" id="IPR036286">
    <property type="entry name" value="LexA/Signal_pep-like_sf"/>
</dbReference>
<dbReference type="PANTHER" id="PTHR43390:SF1">
    <property type="entry name" value="CHLOROPLAST PROCESSING PEPTIDASE"/>
    <property type="match status" value="1"/>
</dbReference>
<dbReference type="Gene3D" id="2.10.109.10">
    <property type="entry name" value="Umud Fragment, subunit A"/>
    <property type="match status" value="1"/>
</dbReference>
<dbReference type="InterPro" id="IPR019756">
    <property type="entry name" value="Pept_S26A_signal_pept_1_Ser-AS"/>
</dbReference>
<keyword evidence="6 8" id="KW-0378">Hydrolase</keyword>
<dbReference type="InterPro" id="IPR019758">
    <property type="entry name" value="Pept_S26A_signal_pept_1_CS"/>
</dbReference>
<reference evidence="11 12" key="1">
    <citation type="submission" date="2019-03" db="EMBL/GenBank/DDBJ databases">
        <title>Sapientia aquatica gen. nov., sp. nov., isolated from a crater lake.</title>
        <authorList>
            <person name="Felfoldi T."/>
            <person name="Szabo A."/>
            <person name="Toth E."/>
            <person name="Schumann P."/>
            <person name="Keki Z."/>
            <person name="Marialigeti K."/>
            <person name="Mathe I."/>
        </authorList>
    </citation>
    <scope>NUCLEOTIDE SEQUENCE [LARGE SCALE GENOMIC DNA]</scope>
    <source>
        <strain evidence="11 12">SA-152</strain>
    </source>
</reference>
<keyword evidence="8" id="KW-1133">Transmembrane helix</keyword>
<dbReference type="EC" id="3.4.21.89" evidence="3 8"/>
<dbReference type="GO" id="GO:0006465">
    <property type="term" value="P:signal peptide processing"/>
    <property type="evidence" value="ECO:0007669"/>
    <property type="project" value="InterPro"/>
</dbReference>
<evidence type="ECO:0000256" key="8">
    <source>
        <dbReference type="RuleBase" id="RU003993"/>
    </source>
</evidence>
<feature type="domain" description="Peptidase S26" evidence="10">
    <location>
        <begin position="80"/>
        <end position="290"/>
    </location>
</feature>
<dbReference type="PROSITE" id="PS00761">
    <property type="entry name" value="SPASE_I_3"/>
    <property type="match status" value="1"/>
</dbReference>
<evidence type="ECO:0000256" key="7">
    <source>
        <dbReference type="PIRSR" id="PIRSR600223-1"/>
    </source>
</evidence>
<evidence type="ECO:0000256" key="9">
    <source>
        <dbReference type="RuleBase" id="RU362042"/>
    </source>
</evidence>
<evidence type="ECO:0000256" key="4">
    <source>
        <dbReference type="ARBA" id="ARBA00019232"/>
    </source>
</evidence>
<dbReference type="PROSITE" id="PS00501">
    <property type="entry name" value="SPASE_I_1"/>
    <property type="match status" value="1"/>
</dbReference>
<evidence type="ECO:0000313" key="11">
    <source>
        <dbReference type="EMBL" id="TDK67412.1"/>
    </source>
</evidence>
<evidence type="ECO:0000256" key="5">
    <source>
        <dbReference type="ARBA" id="ARBA00022670"/>
    </source>
</evidence>
<evidence type="ECO:0000256" key="3">
    <source>
        <dbReference type="ARBA" id="ARBA00013208"/>
    </source>
</evidence>
<dbReference type="PRINTS" id="PR00727">
    <property type="entry name" value="LEADERPTASE"/>
</dbReference>
<dbReference type="SUPFAM" id="SSF51306">
    <property type="entry name" value="LexA/Signal peptidase"/>
    <property type="match status" value="1"/>
</dbReference>
<organism evidence="11 12">
    <name type="scientific">Sapientia aquatica</name>
    <dbReference type="NCBI Taxonomy" id="1549640"/>
    <lineage>
        <taxon>Bacteria</taxon>
        <taxon>Pseudomonadati</taxon>
        <taxon>Pseudomonadota</taxon>
        <taxon>Betaproteobacteria</taxon>
        <taxon>Burkholderiales</taxon>
        <taxon>Oxalobacteraceae</taxon>
        <taxon>Sapientia</taxon>
    </lineage>
</organism>
<comment type="caution">
    <text evidence="9">Lacks conserved residue(s) required for the propagation of feature annotation.</text>
</comment>
<dbReference type="EMBL" id="SMYL01000002">
    <property type="protein sequence ID" value="TDK67412.1"/>
    <property type="molecule type" value="Genomic_DNA"/>
</dbReference>
<feature type="transmembrane region" description="Helical" evidence="8">
    <location>
        <begin position="79"/>
        <end position="99"/>
    </location>
</feature>
<proteinExistence type="inferred from homology"/>
<comment type="similarity">
    <text evidence="2 9">Belongs to the peptidase S26 family.</text>
</comment>
<dbReference type="Proteomes" id="UP000294829">
    <property type="component" value="Unassembled WGS sequence"/>
</dbReference>
<dbReference type="GO" id="GO:0009003">
    <property type="term" value="F:signal peptidase activity"/>
    <property type="evidence" value="ECO:0007669"/>
    <property type="project" value="UniProtKB-EC"/>
</dbReference>
<feature type="active site" evidence="7">
    <location>
        <position position="165"/>
    </location>
</feature>
<protein>
    <recommendedName>
        <fullName evidence="4 8">Signal peptidase I</fullName>
        <ecNumber evidence="3 8">3.4.21.89</ecNumber>
    </recommendedName>
</protein>
<comment type="subcellular location">
    <subcellularLocation>
        <location evidence="9">Membrane</location>
        <topology evidence="9">Single-pass type II membrane protein</topology>
    </subcellularLocation>
</comment>
<evidence type="ECO:0000256" key="1">
    <source>
        <dbReference type="ARBA" id="ARBA00000677"/>
    </source>
</evidence>
<keyword evidence="12" id="KW-1185">Reference proteome</keyword>
<evidence type="ECO:0000259" key="10">
    <source>
        <dbReference type="Pfam" id="PF10502"/>
    </source>
</evidence>
<comment type="caution">
    <text evidence="11">The sequence shown here is derived from an EMBL/GenBank/DDBJ whole genome shotgun (WGS) entry which is preliminary data.</text>
</comment>
<sequence>MNLQSILGNFALILFILTILTGVIWFLDVFVFAKQRKLVADAALAEYDARREKLSAEGLKLETSNREELKANLMRQPAWIEYTGSFFPVILLVFCLRSFLYEPFKIPSSSMLPTLLVGDLILVNKFTYGIRLPIINKKVIEINQPQRGDVMVFKYPKDMTLDYIKRVIGVPGDKIVYKDKRLTVNGQEVSYKELPDFLDEERLTYAKHYEENLLGVHHEILNDERAPTYVPGVHEFPHSELCTYDLDGFACTVPAGNYFMMGDNRDNSADSRYWGFVPDENIVGKAFGIWMNQNVITNLEFKKLKRIGSFQ</sequence>
<dbReference type="InterPro" id="IPR000223">
    <property type="entry name" value="Pept_S26A_signal_pept_1"/>
</dbReference>
<dbReference type="GO" id="GO:0016020">
    <property type="term" value="C:membrane"/>
    <property type="evidence" value="ECO:0007669"/>
    <property type="project" value="UniProtKB-SubCell"/>
</dbReference>
<evidence type="ECO:0000256" key="2">
    <source>
        <dbReference type="ARBA" id="ARBA00009370"/>
    </source>
</evidence>
<dbReference type="InterPro" id="IPR019757">
    <property type="entry name" value="Pept_S26A_signal_pept_1_Lys-AS"/>
</dbReference>
<dbReference type="AlphaFoldDB" id="A0A4R5W485"/>
<dbReference type="CDD" id="cd06530">
    <property type="entry name" value="S26_SPase_I"/>
    <property type="match status" value="1"/>
</dbReference>
<dbReference type="InterPro" id="IPR019533">
    <property type="entry name" value="Peptidase_S26"/>
</dbReference>
<evidence type="ECO:0000256" key="6">
    <source>
        <dbReference type="ARBA" id="ARBA00022801"/>
    </source>
</evidence>
<feature type="active site" evidence="7">
    <location>
        <position position="110"/>
    </location>
</feature>
<dbReference type="PANTHER" id="PTHR43390">
    <property type="entry name" value="SIGNAL PEPTIDASE I"/>
    <property type="match status" value="1"/>
</dbReference>
<dbReference type="PROSITE" id="PS00760">
    <property type="entry name" value="SPASE_I_2"/>
    <property type="match status" value="1"/>
</dbReference>
<evidence type="ECO:0000313" key="12">
    <source>
        <dbReference type="Proteomes" id="UP000294829"/>
    </source>
</evidence>
<keyword evidence="5 8" id="KW-0645">Protease</keyword>
<accession>A0A4R5W485</accession>
<gene>
    <name evidence="11" type="primary">lepB</name>
    <name evidence="11" type="ORF">E2I14_06530</name>
</gene>
<keyword evidence="8" id="KW-0812">Transmembrane</keyword>
<dbReference type="RefSeq" id="WP_133326638.1">
    <property type="nucleotide sequence ID" value="NZ_SMYL01000002.1"/>
</dbReference>
<dbReference type="OrthoDB" id="9815782at2"/>
<dbReference type="GO" id="GO:0004252">
    <property type="term" value="F:serine-type endopeptidase activity"/>
    <property type="evidence" value="ECO:0007669"/>
    <property type="project" value="InterPro"/>
</dbReference>
<dbReference type="Pfam" id="PF10502">
    <property type="entry name" value="Peptidase_S26"/>
    <property type="match status" value="1"/>
</dbReference>
<dbReference type="NCBIfam" id="TIGR02227">
    <property type="entry name" value="sigpep_I_bact"/>
    <property type="match status" value="1"/>
</dbReference>
<feature type="transmembrane region" description="Helical" evidence="8">
    <location>
        <begin position="6"/>
        <end position="27"/>
    </location>
</feature>